<name>A2DKX0_TRIV3</name>
<dbReference type="PROSITE" id="PS50011">
    <property type="entry name" value="PROTEIN_KINASE_DOM"/>
    <property type="match status" value="1"/>
</dbReference>
<dbReference type="Gene3D" id="1.10.510.10">
    <property type="entry name" value="Transferase(Phosphotransferase) domain 1"/>
    <property type="match status" value="1"/>
</dbReference>
<dbReference type="FunFam" id="1.10.510.10:FF:002037">
    <property type="entry name" value="CAMK family protein kinase"/>
    <property type="match status" value="1"/>
</dbReference>
<keyword evidence="5" id="KW-1185">Reference proteome</keyword>
<accession>A2DKX0</accession>
<dbReference type="Pfam" id="PF00069">
    <property type="entry name" value="Pkinase"/>
    <property type="match status" value="1"/>
</dbReference>
<dbReference type="InterPro" id="IPR011009">
    <property type="entry name" value="Kinase-like_dom_sf"/>
</dbReference>
<dbReference type="SUPFAM" id="SSF56112">
    <property type="entry name" value="Protein kinase-like (PK-like)"/>
    <property type="match status" value="1"/>
</dbReference>
<dbReference type="KEGG" id="tva:5464440"/>
<keyword evidence="4" id="KW-0418">Kinase</keyword>
<keyword evidence="1" id="KW-0547">Nucleotide-binding</keyword>
<sequence length="360" mass="41323">MNRNIGPYVFDKHLSSGNFGKVYVATHEPSNEKVAIKIVTKNAHSINSSKEYDIMMKLHHLFIVSLYEVIEDAENLYLVMEYVEGPTLLDYIKEQGKLPDWKIKHIFCEILSAVLYLHKTLKIVHRDLKLENIIIDKNLNVRLLDFGLSNQQKHDAALFKTTCGSPSYSAPELLMGKPYNHKVDMWSLGIILYALTYNTLPFGDPNMQSLTSKIITKDPFYPMISNQQIITVIKELLNKDPEERPSSEEAAELPWIASYQNAFILRDPFNQTERWAANSNDSYVGTKIMMRKQINKECADFCKSAGDLNSFKFNSTYNHPKMRNHLLTNQKMPIRGSTFQKGAKRLIMANASPKLVRKLD</sequence>
<dbReference type="InterPro" id="IPR008271">
    <property type="entry name" value="Ser/Thr_kinase_AS"/>
</dbReference>
<dbReference type="PANTHER" id="PTHR24346:SF30">
    <property type="entry name" value="MATERNAL EMBRYONIC LEUCINE ZIPPER KINASE"/>
    <property type="match status" value="1"/>
</dbReference>
<organism evidence="4 5">
    <name type="scientific">Trichomonas vaginalis (strain ATCC PRA-98 / G3)</name>
    <dbReference type="NCBI Taxonomy" id="412133"/>
    <lineage>
        <taxon>Eukaryota</taxon>
        <taxon>Metamonada</taxon>
        <taxon>Parabasalia</taxon>
        <taxon>Trichomonadida</taxon>
        <taxon>Trichomonadidae</taxon>
        <taxon>Trichomonas</taxon>
    </lineage>
</organism>
<dbReference type="PANTHER" id="PTHR24346">
    <property type="entry name" value="MAP/MICROTUBULE AFFINITY-REGULATING KINASE"/>
    <property type="match status" value="1"/>
</dbReference>
<protein>
    <submittedName>
        <fullName evidence="4">CAMK family protein kinase</fullName>
    </submittedName>
</protein>
<dbReference type="Proteomes" id="UP000001542">
    <property type="component" value="Unassembled WGS sequence"/>
</dbReference>
<dbReference type="OMA" id="TERWAAN"/>
<dbReference type="eggNOG" id="KOG0583">
    <property type="taxonomic scope" value="Eukaryota"/>
</dbReference>
<evidence type="ECO:0000313" key="5">
    <source>
        <dbReference type="Proteomes" id="UP000001542"/>
    </source>
</evidence>
<dbReference type="STRING" id="5722.A2DKX0"/>
<dbReference type="InterPro" id="IPR000719">
    <property type="entry name" value="Prot_kinase_dom"/>
</dbReference>
<dbReference type="RefSeq" id="XP_001579909.1">
    <property type="nucleotide sequence ID" value="XM_001579859.1"/>
</dbReference>
<dbReference type="PROSITE" id="PS00108">
    <property type="entry name" value="PROTEIN_KINASE_ST"/>
    <property type="match status" value="1"/>
</dbReference>
<proteinExistence type="predicted"/>
<keyword evidence="4" id="KW-0808">Transferase</keyword>
<keyword evidence="2" id="KW-0067">ATP-binding</keyword>
<dbReference type="GO" id="GO:0004674">
    <property type="term" value="F:protein serine/threonine kinase activity"/>
    <property type="evidence" value="ECO:0000318"/>
    <property type="project" value="GO_Central"/>
</dbReference>
<evidence type="ECO:0000256" key="1">
    <source>
        <dbReference type="ARBA" id="ARBA00022741"/>
    </source>
</evidence>
<dbReference type="VEuPathDB" id="TrichDB:TVAG_146660"/>
<dbReference type="EMBL" id="DS113213">
    <property type="protein sequence ID" value="EAY18923.1"/>
    <property type="molecule type" value="Genomic_DNA"/>
</dbReference>
<feature type="domain" description="Protein kinase" evidence="3">
    <location>
        <begin position="8"/>
        <end position="256"/>
    </location>
</feature>
<dbReference type="InParanoid" id="A2DKX0"/>
<dbReference type="AlphaFoldDB" id="A2DKX0"/>
<evidence type="ECO:0000313" key="4">
    <source>
        <dbReference type="EMBL" id="EAY18923.1"/>
    </source>
</evidence>
<evidence type="ECO:0000259" key="3">
    <source>
        <dbReference type="PROSITE" id="PS50011"/>
    </source>
</evidence>
<dbReference type="OrthoDB" id="193931at2759"/>
<dbReference type="GO" id="GO:0005524">
    <property type="term" value="F:ATP binding"/>
    <property type="evidence" value="ECO:0007669"/>
    <property type="project" value="UniProtKB-KW"/>
</dbReference>
<evidence type="ECO:0000256" key="2">
    <source>
        <dbReference type="ARBA" id="ARBA00022840"/>
    </source>
</evidence>
<dbReference type="SMART" id="SM00220">
    <property type="entry name" value="S_TKc"/>
    <property type="match status" value="1"/>
</dbReference>
<reference evidence="4" key="2">
    <citation type="journal article" date="2007" name="Science">
        <title>Draft genome sequence of the sexually transmitted pathogen Trichomonas vaginalis.</title>
        <authorList>
            <person name="Carlton J.M."/>
            <person name="Hirt R.P."/>
            <person name="Silva J.C."/>
            <person name="Delcher A.L."/>
            <person name="Schatz M."/>
            <person name="Zhao Q."/>
            <person name="Wortman J.R."/>
            <person name="Bidwell S.L."/>
            <person name="Alsmark U.C.M."/>
            <person name="Besteiro S."/>
            <person name="Sicheritz-Ponten T."/>
            <person name="Noel C.J."/>
            <person name="Dacks J.B."/>
            <person name="Foster P.G."/>
            <person name="Simillion C."/>
            <person name="Van de Peer Y."/>
            <person name="Miranda-Saavedra D."/>
            <person name="Barton G.J."/>
            <person name="Westrop G.D."/>
            <person name="Mueller S."/>
            <person name="Dessi D."/>
            <person name="Fiori P.L."/>
            <person name="Ren Q."/>
            <person name="Paulsen I."/>
            <person name="Zhang H."/>
            <person name="Bastida-Corcuera F.D."/>
            <person name="Simoes-Barbosa A."/>
            <person name="Brown M.T."/>
            <person name="Hayes R.D."/>
            <person name="Mukherjee M."/>
            <person name="Okumura C.Y."/>
            <person name="Schneider R."/>
            <person name="Smith A.J."/>
            <person name="Vanacova S."/>
            <person name="Villalvazo M."/>
            <person name="Haas B.J."/>
            <person name="Pertea M."/>
            <person name="Feldblyum T.V."/>
            <person name="Utterback T.R."/>
            <person name="Shu C.L."/>
            <person name="Osoegawa K."/>
            <person name="de Jong P.J."/>
            <person name="Hrdy I."/>
            <person name="Horvathova L."/>
            <person name="Zubacova Z."/>
            <person name="Dolezal P."/>
            <person name="Malik S.B."/>
            <person name="Logsdon J.M. Jr."/>
            <person name="Henze K."/>
            <person name="Gupta A."/>
            <person name="Wang C.C."/>
            <person name="Dunne R.L."/>
            <person name="Upcroft J.A."/>
            <person name="Upcroft P."/>
            <person name="White O."/>
            <person name="Salzberg S.L."/>
            <person name="Tang P."/>
            <person name="Chiu C.-H."/>
            <person name="Lee Y.-S."/>
            <person name="Embley T.M."/>
            <person name="Coombs G.H."/>
            <person name="Mottram J.C."/>
            <person name="Tachezy J."/>
            <person name="Fraser-Liggett C.M."/>
            <person name="Johnson P.J."/>
        </authorList>
    </citation>
    <scope>NUCLEOTIDE SEQUENCE [LARGE SCALE GENOMIC DNA]</scope>
    <source>
        <strain evidence="4">G3</strain>
    </source>
</reference>
<dbReference type="VEuPathDB" id="TrichDB:TVAGG3_0361650"/>
<dbReference type="SMR" id="A2DKX0"/>
<gene>
    <name evidence="4" type="ORF">TVAG_146660</name>
</gene>
<reference evidence="4" key="1">
    <citation type="submission" date="2006-10" db="EMBL/GenBank/DDBJ databases">
        <authorList>
            <person name="Amadeo P."/>
            <person name="Zhao Q."/>
            <person name="Wortman J."/>
            <person name="Fraser-Liggett C."/>
            <person name="Carlton J."/>
        </authorList>
    </citation>
    <scope>NUCLEOTIDE SEQUENCE</scope>
    <source>
        <strain evidence="4">G3</strain>
    </source>
</reference>